<evidence type="ECO:0000313" key="6">
    <source>
        <dbReference type="Proteomes" id="UP000637819"/>
    </source>
</evidence>
<dbReference type="GO" id="GO:0006508">
    <property type="term" value="P:proteolysis"/>
    <property type="evidence" value="ECO:0007669"/>
    <property type="project" value="UniProtKB-KW"/>
</dbReference>
<dbReference type="InterPro" id="IPR051201">
    <property type="entry name" value="Chloro_Bact_Ser_Proteases"/>
</dbReference>
<dbReference type="OrthoDB" id="350578at2157"/>
<dbReference type="GeneID" id="62874508"/>
<evidence type="ECO:0000256" key="1">
    <source>
        <dbReference type="ARBA" id="ARBA00022670"/>
    </source>
</evidence>
<dbReference type="Gene3D" id="2.40.10.120">
    <property type="match status" value="1"/>
</dbReference>
<evidence type="ECO:0000256" key="3">
    <source>
        <dbReference type="SAM" id="MobiDB-lite"/>
    </source>
</evidence>
<dbReference type="AlphaFoldDB" id="A0A8T8E4J1"/>
<reference evidence="5 6" key="1">
    <citation type="submission" date="2021-01" db="EMBL/GenBank/DDBJ databases">
        <title>Genome Sequence and Methylation Pattern of Haloterrigena salifodinae BOL5-1, An Extremely Halophilic Archaeon from a Bolivian Salt Mine.</title>
        <authorList>
            <person name="DasSarma P."/>
            <person name="Anton B.P."/>
            <person name="DasSarma S.L."/>
            <person name="von Ehrenheim H.A.L."/>
            <person name="Martinez F.L."/>
            <person name="Guzman D."/>
            <person name="Roberts R.J."/>
            <person name="DasSarma S."/>
        </authorList>
    </citation>
    <scope>NUCLEOTIDE SEQUENCE [LARGE SCALE GENOMIC DNA]</scope>
    <source>
        <strain evidence="5 6">BOL5-1</strain>
    </source>
</reference>
<dbReference type="EMBL" id="CP069188">
    <property type="protein sequence ID" value="QRV16301.1"/>
    <property type="molecule type" value="Genomic_DNA"/>
</dbReference>
<dbReference type="InterPro" id="IPR006311">
    <property type="entry name" value="TAT_signal"/>
</dbReference>
<dbReference type="KEGG" id="hsal:JMJ58_05250"/>
<keyword evidence="2" id="KW-0378">Hydrolase</keyword>
<organism evidence="5 6">
    <name type="scientific">Haloterrigena salifodinae</name>
    <dbReference type="NCBI Taxonomy" id="2675099"/>
    <lineage>
        <taxon>Archaea</taxon>
        <taxon>Methanobacteriati</taxon>
        <taxon>Methanobacteriota</taxon>
        <taxon>Stenosarchaea group</taxon>
        <taxon>Halobacteria</taxon>
        <taxon>Halobacteriales</taxon>
        <taxon>Natrialbaceae</taxon>
        <taxon>Haloterrigena</taxon>
    </lineage>
</organism>
<dbReference type="InterPro" id="IPR001940">
    <property type="entry name" value="Peptidase_S1C"/>
</dbReference>
<dbReference type="SUPFAM" id="SSF50494">
    <property type="entry name" value="Trypsin-like serine proteases"/>
    <property type="match status" value="1"/>
</dbReference>
<dbReference type="RefSeq" id="WP_126662785.1">
    <property type="nucleotide sequence ID" value="NZ_CP069188.1"/>
</dbReference>
<name>A0A8T8E4J1_9EURY</name>
<gene>
    <name evidence="5" type="ORF">JMJ58_05250</name>
</gene>
<evidence type="ECO:0000313" key="5">
    <source>
        <dbReference type="EMBL" id="QRV16301.1"/>
    </source>
</evidence>
<feature type="region of interest" description="Disordered" evidence="3">
    <location>
        <begin position="30"/>
        <end position="54"/>
    </location>
</feature>
<dbReference type="PANTHER" id="PTHR43343">
    <property type="entry name" value="PEPTIDASE S12"/>
    <property type="match status" value="1"/>
</dbReference>
<accession>A0A8T8E4J1</accession>
<feature type="compositionally biased region" description="Low complexity" evidence="3">
    <location>
        <begin position="32"/>
        <end position="46"/>
    </location>
</feature>
<dbReference type="InterPro" id="IPR036034">
    <property type="entry name" value="PDZ_sf"/>
</dbReference>
<dbReference type="Gene3D" id="2.30.42.10">
    <property type="match status" value="1"/>
</dbReference>
<dbReference type="Pfam" id="PF13180">
    <property type="entry name" value="PDZ_2"/>
    <property type="match status" value="1"/>
</dbReference>
<keyword evidence="1" id="KW-0645">Protease</keyword>
<feature type="domain" description="PDZ" evidence="4">
    <location>
        <begin position="262"/>
        <end position="363"/>
    </location>
</feature>
<dbReference type="PRINTS" id="PR00834">
    <property type="entry name" value="PROTEASES2C"/>
</dbReference>
<dbReference type="PROSITE" id="PS51318">
    <property type="entry name" value="TAT"/>
    <property type="match status" value="1"/>
</dbReference>
<dbReference type="SUPFAM" id="SSF50156">
    <property type="entry name" value="PDZ domain-like"/>
    <property type="match status" value="1"/>
</dbReference>
<keyword evidence="6" id="KW-1185">Reference proteome</keyword>
<protein>
    <submittedName>
        <fullName evidence="5">Trypsin-like peptidase domain-containing protein</fullName>
    </submittedName>
</protein>
<dbReference type="InterPro" id="IPR001478">
    <property type="entry name" value="PDZ"/>
</dbReference>
<evidence type="ECO:0000256" key="2">
    <source>
        <dbReference type="ARBA" id="ARBA00022801"/>
    </source>
</evidence>
<dbReference type="InterPro" id="IPR009003">
    <property type="entry name" value="Peptidase_S1_PA"/>
</dbReference>
<sequence>MNGHTPDRREFLALAGTGLVGAVAGCTEPTASDSIEGSSSHSISQEIDPDKRADGSTYTDVYEAVIDSVAQVRALGAGSPYGGDRSGGQGSGFLVDDTHLVTNEHVVAGADTVDLQYINGDWSATKIVGADFYSDLAVLKVDHVPDEATPLELAAERSVVGQEVLAIGNPYGFEGSMSKGIVSGVNRTLDMPDRTFSFSNAIQTDAAVNPGNSGGPLVNLDGEVAGVITAGGGDNIGFAIPSAVASRVVPSLIETGTYDHSYMGITLSTVDRYIAEANDLPEATGVIVTGVESGDPADGVLRAATPRPRDSIPVGGDVIYAIDGEPIPDRHALSSHLALRTSPGDTIELECWRYGDETAVSLTLGERPPAN</sequence>
<dbReference type="Proteomes" id="UP000637819">
    <property type="component" value="Chromosome"/>
</dbReference>
<dbReference type="Pfam" id="PF13365">
    <property type="entry name" value="Trypsin_2"/>
    <property type="match status" value="1"/>
</dbReference>
<dbReference type="GO" id="GO:0004252">
    <property type="term" value="F:serine-type endopeptidase activity"/>
    <property type="evidence" value="ECO:0007669"/>
    <property type="project" value="InterPro"/>
</dbReference>
<evidence type="ECO:0000259" key="4">
    <source>
        <dbReference type="Pfam" id="PF13180"/>
    </source>
</evidence>
<proteinExistence type="predicted"/>
<dbReference type="PANTHER" id="PTHR43343:SF3">
    <property type="entry name" value="PROTEASE DO-LIKE 8, CHLOROPLASTIC"/>
    <property type="match status" value="1"/>
</dbReference>